<dbReference type="PANTHER" id="PTHR35700:SF1">
    <property type="entry name" value="OS07G0181800 PROTEIN"/>
    <property type="match status" value="1"/>
</dbReference>
<comment type="caution">
    <text evidence="2">The sequence shown here is derived from an EMBL/GenBank/DDBJ whole genome shotgun (WGS) entry which is preliminary data.</text>
</comment>
<dbReference type="Pfam" id="PF09803">
    <property type="entry name" value="Pet100"/>
    <property type="match status" value="1"/>
</dbReference>
<gene>
    <name evidence="2" type="ORF">GOP47_0019792</name>
</gene>
<keyword evidence="1" id="KW-1133">Transmembrane helix</keyword>
<organism evidence="2 3">
    <name type="scientific">Adiantum capillus-veneris</name>
    <name type="common">Maidenhair fern</name>
    <dbReference type="NCBI Taxonomy" id="13818"/>
    <lineage>
        <taxon>Eukaryota</taxon>
        <taxon>Viridiplantae</taxon>
        <taxon>Streptophyta</taxon>
        <taxon>Embryophyta</taxon>
        <taxon>Tracheophyta</taxon>
        <taxon>Polypodiopsida</taxon>
        <taxon>Polypodiidae</taxon>
        <taxon>Polypodiales</taxon>
        <taxon>Pteridineae</taxon>
        <taxon>Pteridaceae</taxon>
        <taxon>Vittarioideae</taxon>
        <taxon>Adiantum</taxon>
    </lineage>
</organism>
<evidence type="ECO:0000313" key="2">
    <source>
        <dbReference type="EMBL" id="KAI5065097.1"/>
    </source>
</evidence>
<keyword evidence="3" id="KW-1185">Reference proteome</keyword>
<dbReference type="PANTHER" id="PTHR35700">
    <property type="entry name" value="OS07G0181800 PROTEIN"/>
    <property type="match status" value="1"/>
</dbReference>
<reference evidence="2" key="1">
    <citation type="submission" date="2021-01" db="EMBL/GenBank/DDBJ databases">
        <title>Adiantum capillus-veneris genome.</title>
        <authorList>
            <person name="Fang Y."/>
            <person name="Liao Q."/>
        </authorList>
    </citation>
    <scope>NUCLEOTIDE SEQUENCE</scope>
    <source>
        <strain evidence="2">H3</strain>
        <tissue evidence="2">Leaf</tissue>
    </source>
</reference>
<dbReference type="GO" id="GO:0005739">
    <property type="term" value="C:mitochondrion"/>
    <property type="evidence" value="ECO:0007669"/>
    <property type="project" value="InterPro"/>
</dbReference>
<dbReference type="InterPro" id="IPR018625">
    <property type="entry name" value="Pet100"/>
</dbReference>
<accession>A0A9D4UCG1</accession>
<evidence type="ECO:0000313" key="3">
    <source>
        <dbReference type="Proteomes" id="UP000886520"/>
    </source>
</evidence>
<dbReference type="GO" id="GO:0033617">
    <property type="term" value="P:mitochondrial respiratory chain complex IV assembly"/>
    <property type="evidence" value="ECO:0007669"/>
    <property type="project" value="InterPro"/>
</dbReference>
<feature type="transmembrane region" description="Helical" evidence="1">
    <location>
        <begin position="12"/>
        <end position="31"/>
    </location>
</feature>
<dbReference type="EMBL" id="JABFUD020000019">
    <property type="protein sequence ID" value="KAI5065097.1"/>
    <property type="molecule type" value="Genomic_DNA"/>
</dbReference>
<dbReference type="OrthoDB" id="18175at2759"/>
<keyword evidence="1" id="KW-0812">Transmembrane</keyword>
<evidence type="ECO:0000256" key="1">
    <source>
        <dbReference type="SAM" id="Phobius"/>
    </source>
</evidence>
<dbReference type="Proteomes" id="UP000886520">
    <property type="component" value="Chromosome 19"/>
</dbReference>
<name>A0A9D4UCG1_ADICA</name>
<proteinExistence type="predicted"/>
<dbReference type="AlphaFoldDB" id="A0A9D4UCG1"/>
<keyword evidence="1" id="KW-0472">Membrane</keyword>
<sequence>MSATGTRKGVLEVFKFACYVCIPISMMALFANNPDNLEKVVRNRSYVVYPPEGPPLPPPEEIREMMKRGRANNCKDQS</sequence>
<protein>
    <submittedName>
        <fullName evidence="2">Uncharacterized protein</fullName>
    </submittedName>
</protein>